<gene>
    <name evidence="10" type="ORF">M9Y10_034130</name>
</gene>
<dbReference type="EMBL" id="JAPFFF010000005">
    <property type="protein sequence ID" value="KAK8889384.1"/>
    <property type="molecule type" value="Genomic_DNA"/>
</dbReference>
<evidence type="ECO:0000256" key="7">
    <source>
        <dbReference type="ARBA" id="ARBA00023136"/>
    </source>
</evidence>
<evidence type="ECO:0000313" key="11">
    <source>
        <dbReference type="Proteomes" id="UP001470230"/>
    </source>
</evidence>
<name>A0ABR2KE85_9EUKA</name>
<comment type="similarity">
    <text evidence="2">Belongs to the cation diffusion facilitator (CDF) transporter (TC 2.A.4) family. SLC30A subfamily.</text>
</comment>
<sequence length="355" mass="40269">MFEVINHYIIFILMLHFLAIIGLFIVFDYQVFEPFNGISTLLTSILSIFSSQTINVPLFIIFILFSLPRFPLPFTINETTIDDLKTFLFSSLSFSINVTTFFFGVKYKSSSQQSVSLMSISNNVALFLSVIANIESRNPPNSRFSFGFERVNILCEFAMSILLLFSSYHCISISMVHIVDMRLNTRTSKELLILTTVSCFMDLFRSFSVRSVDSLHCQLLDQSELVPLIIDFTLSFAAIISTCLSYVFSINFLDPIVSLSTAAMLFSLSIPKFRKCFSILQETAPKNVNVKEIIENIPFVTKPNIRLLVVGEERGDVLTMNCQIESGADRDKIMNKLKSRIKDKIKDSTIEIISV</sequence>
<evidence type="ECO:0000256" key="5">
    <source>
        <dbReference type="ARBA" id="ARBA00022989"/>
    </source>
</evidence>
<feature type="transmembrane region" description="Helical" evidence="8">
    <location>
        <begin position="228"/>
        <end position="248"/>
    </location>
</feature>
<comment type="subcellular location">
    <subcellularLocation>
        <location evidence="1">Membrane</location>
        <topology evidence="1">Multi-pass membrane protein</topology>
    </subcellularLocation>
</comment>
<feature type="transmembrane region" description="Helical" evidence="8">
    <location>
        <begin position="117"/>
        <end position="134"/>
    </location>
</feature>
<feature type="transmembrane region" description="Helical" evidence="8">
    <location>
        <begin position="157"/>
        <end position="179"/>
    </location>
</feature>
<evidence type="ECO:0000259" key="9">
    <source>
        <dbReference type="Pfam" id="PF01545"/>
    </source>
</evidence>
<keyword evidence="3" id="KW-0813">Transport</keyword>
<evidence type="ECO:0000256" key="1">
    <source>
        <dbReference type="ARBA" id="ARBA00004141"/>
    </source>
</evidence>
<dbReference type="InterPro" id="IPR027469">
    <property type="entry name" value="Cation_efflux_TMD_sf"/>
</dbReference>
<comment type="caution">
    <text evidence="10">The sequence shown here is derived from an EMBL/GenBank/DDBJ whole genome shotgun (WGS) entry which is preliminary data.</text>
</comment>
<keyword evidence="6" id="KW-0406">Ion transport</keyword>
<keyword evidence="7 8" id="KW-0472">Membrane</keyword>
<feature type="domain" description="Cation efflux protein transmembrane" evidence="9">
    <location>
        <begin position="87"/>
        <end position="280"/>
    </location>
</feature>
<keyword evidence="11" id="KW-1185">Reference proteome</keyword>
<feature type="transmembrane region" description="Helical" evidence="8">
    <location>
        <begin position="41"/>
        <end position="67"/>
    </location>
</feature>
<dbReference type="InterPro" id="IPR045316">
    <property type="entry name" value="Msc2-like"/>
</dbReference>
<reference evidence="10 11" key="1">
    <citation type="submission" date="2024-04" db="EMBL/GenBank/DDBJ databases">
        <title>Tritrichomonas musculus Genome.</title>
        <authorList>
            <person name="Alves-Ferreira E."/>
            <person name="Grigg M."/>
            <person name="Lorenzi H."/>
            <person name="Galac M."/>
        </authorList>
    </citation>
    <scope>NUCLEOTIDE SEQUENCE [LARGE SCALE GENOMIC DNA]</scope>
    <source>
        <strain evidence="10 11">EAF2021</strain>
    </source>
</reference>
<dbReference type="PANTHER" id="PTHR45755">
    <property type="match status" value="1"/>
</dbReference>
<dbReference type="SUPFAM" id="SSF161111">
    <property type="entry name" value="Cation efflux protein transmembrane domain-like"/>
    <property type="match status" value="1"/>
</dbReference>
<feature type="transmembrane region" description="Helical" evidence="8">
    <location>
        <begin position="6"/>
        <end position="29"/>
    </location>
</feature>
<keyword evidence="5 8" id="KW-1133">Transmembrane helix</keyword>
<protein>
    <recommendedName>
        <fullName evidence="9">Cation efflux protein transmembrane domain-containing protein</fullName>
    </recommendedName>
</protein>
<evidence type="ECO:0000256" key="2">
    <source>
        <dbReference type="ARBA" id="ARBA00008873"/>
    </source>
</evidence>
<dbReference type="Gene3D" id="1.20.1510.10">
    <property type="entry name" value="Cation efflux protein transmembrane domain"/>
    <property type="match status" value="1"/>
</dbReference>
<organism evidence="10 11">
    <name type="scientific">Tritrichomonas musculus</name>
    <dbReference type="NCBI Taxonomy" id="1915356"/>
    <lineage>
        <taxon>Eukaryota</taxon>
        <taxon>Metamonada</taxon>
        <taxon>Parabasalia</taxon>
        <taxon>Tritrichomonadida</taxon>
        <taxon>Tritrichomonadidae</taxon>
        <taxon>Tritrichomonas</taxon>
    </lineage>
</organism>
<evidence type="ECO:0000313" key="10">
    <source>
        <dbReference type="EMBL" id="KAK8889384.1"/>
    </source>
</evidence>
<accession>A0ABR2KE85</accession>
<feature type="transmembrane region" description="Helical" evidence="8">
    <location>
        <begin position="87"/>
        <end position="105"/>
    </location>
</feature>
<dbReference type="Proteomes" id="UP001470230">
    <property type="component" value="Unassembled WGS sequence"/>
</dbReference>
<evidence type="ECO:0000256" key="8">
    <source>
        <dbReference type="SAM" id="Phobius"/>
    </source>
</evidence>
<dbReference type="Pfam" id="PF01545">
    <property type="entry name" value="Cation_efflux"/>
    <property type="match status" value="1"/>
</dbReference>
<proteinExistence type="inferred from homology"/>
<dbReference type="PANTHER" id="PTHR45755:SF4">
    <property type="entry name" value="ZINC TRANSPORTER 7"/>
    <property type="match status" value="1"/>
</dbReference>
<dbReference type="InterPro" id="IPR058533">
    <property type="entry name" value="Cation_efflux_TM"/>
</dbReference>
<evidence type="ECO:0000256" key="4">
    <source>
        <dbReference type="ARBA" id="ARBA00022692"/>
    </source>
</evidence>
<keyword evidence="4 8" id="KW-0812">Transmembrane</keyword>
<evidence type="ECO:0000256" key="6">
    <source>
        <dbReference type="ARBA" id="ARBA00023065"/>
    </source>
</evidence>
<evidence type="ECO:0000256" key="3">
    <source>
        <dbReference type="ARBA" id="ARBA00022448"/>
    </source>
</evidence>